<dbReference type="AlphaFoldDB" id="A0A9P4QEG8"/>
<feature type="domain" description="C2H2-type" evidence="8">
    <location>
        <begin position="310"/>
        <end position="334"/>
    </location>
</feature>
<dbReference type="SMART" id="SM00451">
    <property type="entry name" value="ZnF_U1"/>
    <property type="match status" value="1"/>
</dbReference>
<dbReference type="CDD" id="cd06257">
    <property type="entry name" value="DnaJ"/>
    <property type="match status" value="1"/>
</dbReference>
<evidence type="ECO:0000256" key="1">
    <source>
        <dbReference type="ARBA" id="ARBA00022723"/>
    </source>
</evidence>
<dbReference type="SMART" id="SM00355">
    <property type="entry name" value="ZnF_C2H2"/>
    <property type="match status" value="2"/>
</dbReference>
<keyword evidence="1" id="KW-0479">Metal-binding</keyword>
<dbReference type="OrthoDB" id="5894at2759"/>
<comment type="caution">
    <text evidence="9">The sequence shown here is derived from an EMBL/GenBank/DDBJ whole genome shotgun (WGS) entry which is preliminary data.</text>
</comment>
<proteinExistence type="predicted"/>
<feature type="domain" description="J" evidence="7">
    <location>
        <begin position="20"/>
        <end position="86"/>
    </location>
</feature>
<dbReference type="InterPro" id="IPR013087">
    <property type="entry name" value="Znf_C2H2_type"/>
</dbReference>
<evidence type="ECO:0000313" key="9">
    <source>
        <dbReference type="EMBL" id="KAF2723401.1"/>
    </source>
</evidence>
<dbReference type="SMART" id="SM00271">
    <property type="entry name" value="DnaJ"/>
    <property type="match status" value="1"/>
</dbReference>
<sequence>MGAGQSSTSEPQSQGDVKTSYYVLLGIDRDATEEQIKKAYRRKALELHPDRNFGNEEDATKTFAEIQAAYQVLSDPQERAWYDSHESTILRGDDGEGGEVPQYQGDVKVTTAEDLARIIAKFNSRIEFNDGPSGFFGFLREIFEHLAKEEEVAADWENVDVLDYPTFGHKDDEYEDVVKQFYATWSSFSTMKTFAWKDKYRLSEAPDRRYRRAMEKENQRARQDGKNEFNEAVRSFVAFVRKRDPRYVPTTQSEAERQKALRDAADAQRRRAQQANAELIKDDAVPEWAKFREPEEMEEEQEEEQDQEVFECVACDKIFKSEKQILAHEKSKKHQKAVQALKRKMKKDDANLDLEGEVFMPHQDNDDLSAEGEELDTEQVDVARESEDRIAPVNPELHSKDEGNLESESDGGDGDTNANVAAGPNKEPLQRKSSESELDSGEDSDYASPDTITSRLQPITIGDGSPGDTANRTPDDEASNSDSVKPKMGKAAQKRAKRAAAAASVHPQDLSHTCVGCDAAFPSKTRLFQHIKDHPKHAALKPSIAAAGGKGKKKGKK</sequence>
<gene>
    <name evidence="9" type="ORF">K431DRAFT_282862</name>
</gene>
<dbReference type="Gene3D" id="3.30.160.60">
    <property type="entry name" value="Classic Zinc Finger"/>
    <property type="match status" value="1"/>
</dbReference>
<accession>A0A9P4QEG8</accession>
<evidence type="ECO:0000256" key="3">
    <source>
        <dbReference type="ARBA" id="ARBA00022833"/>
    </source>
</evidence>
<evidence type="ECO:0000259" key="8">
    <source>
        <dbReference type="PROSITE" id="PS50157"/>
    </source>
</evidence>
<dbReference type="SUPFAM" id="SSF57667">
    <property type="entry name" value="beta-beta-alpha zinc fingers"/>
    <property type="match status" value="1"/>
</dbReference>
<dbReference type="PRINTS" id="PR00625">
    <property type="entry name" value="JDOMAIN"/>
</dbReference>
<dbReference type="Pfam" id="PF21884">
    <property type="entry name" value="ZUO1-like_ZHD"/>
    <property type="match status" value="1"/>
</dbReference>
<feature type="compositionally biased region" description="Acidic residues" evidence="6">
    <location>
        <begin position="366"/>
        <end position="379"/>
    </location>
</feature>
<dbReference type="GO" id="GO:0005737">
    <property type="term" value="C:cytoplasm"/>
    <property type="evidence" value="ECO:0007669"/>
    <property type="project" value="TreeGrafter"/>
</dbReference>
<keyword evidence="2 4" id="KW-0863">Zinc-finger</keyword>
<dbReference type="InterPro" id="IPR018253">
    <property type="entry name" value="DnaJ_domain_CS"/>
</dbReference>
<protein>
    <submittedName>
        <fullName evidence="9">DnaJ-domain-containing protein</fullName>
    </submittedName>
</protein>
<dbReference type="InterPro" id="IPR054076">
    <property type="entry name" value="ZUO1-like_ZHD"/>
</dbReference>
<evidence type="ECO:0000313" key="10">
    <source>
        <dbReference type="Proteomes" id="UP000799441"/>
    </source>
</evidence>
<dbReference type="Pfam" id="PF00226">
    <property type="entry name" value="DnaJ"/>
    <property type="match status" value="1"/>
</dbReference>
<dbReference type="InterPro" id="IPR022755">
    <property type="entry name" value="Znf_C2H2_jaz"/>
</dbReference>
<dbReference type="InterPro" id="IPR001623">
    <property type="entry name" value="DnaJ_domain"/>
</dbReference>
<dbReference type="InterPro" id="IPR051964">
    <property type="entry name" value="Chaperone_stress_response"/>
</dbReference>
<dbReference type="Gene3D" id="1.10.287.110">
    <property type="entry name" value="DnaJ domain"/>
    <property type="match status" value="1"/>
</dbReference>
<dbReference type="PROSITE" id="PS00636">
    <property type="entry name" value="DNAJ_1"/>
    <property type="match status" value="1"/>
</dbReference>
<dbReference type="Proteomes" id="UP000799441">
    <property type="component" value="Unassembled WGS sequence"/>
</dbReference>
<evidence type="ECO:0000256" key="4">
    <source>
        <dbReference type="PROSITE-ProRule" id="PRU00042"/>
    </source>
</evidence>
<feature type="compositionally biased region" description="Basic residues" evidence="6">
    <location>
        <begin position="330"/>
        <end position="345"/>
    </location>
</feature>
<reference evidence="9" key="1">
    <citation type="journal article" date="2020" name="Stud. Mycol.">
        <title>101 Dothideomycetes genomes: a test case for predicting lifestyles and emergence of pathogens.</title>
        <authorList>
            <person name="Haridas S."/>
            <person name="Albert R."/>
            <person name="Binder M."/>
            <person name="Bloem J."/>
            <person name="Labutti K."/>
            <person name="Salamov A."/>
            <person name="Andreopoulos B."/>
            <person name="Baker S."/>
            <person name="Barry K."/>
            <person name="Bills G."/>
            <person name="Bluhm B."/>
            <person name="Cannon C."/>
            <person name="Castanera R."/>
            <person name="Culley D."/>
            <person name="Daum C."/>
            <person name="Ezra D."/>
            <person name="Gonzalez J."/>
            <person name="Henrissat B."/>
            <person name="Kuo A."/>
            <person name="Liang C."/>
            <person name="Lipzen A."/>
            <person name="Lutzoni F."/>
            <person name="Magnuson J."/>
            <person name="Mondo S."/>
            <person name="Nolan M."/>
            <person name="Ohm R."/>
            <person name="Pangilinan J."/>
            <person name="Park H.-J."/>
            <person name="Ramirez L."/>
            <person name="Alfaro M."/>
            <person name="Sun H."/>
            <person name="Tritt A."/>
            <person name="Yoshinaga Y."/>
            <person name="Zwiers L.-H."/>
            <person name="Turgeon B."/>
            <person name="Goodwin S."/>
            <person name="Spatafora J."/>
            <person name="Crous P."/>
            <person name="Grigoriev I."/>
        </authorList>
    </citation>
    <scope>NUCLEOTIDE SEQUENCE</scope>
    <source>
        <strain evidence="9">CBS 116435</strain>
    </source>
</reference>
<name>A0A9P4QEG8_9PEZI</name>
<feature type="compositionally biased region" description="Basic and acidic residues" evidence="6">
    <location>
        <begin position="381"/>
        <end position="390"/>
    </location>
</feature>
<keyword evidence="10" id="KW-1185">Reference proteome</keyword>
<dbReference type="PROSITE" id="PS00028">
    <property type="entry name" value="ZINC_FINGER_C2H2_1"/>
    <property type="match status" value="2"/>
</dbReference>
<dbReference type="EMBL" id="MU003776">
    <property type="protein sequence ID" value="KAF2723401.1"/>
    <property type="molecule type" value="Genomic_DNA"/>
</dbReference>
<evidence type="ECO:0000256" key="2">
    <source>
        <dbReference type="ARBA" id="ARBA00022771"/>
    </source>
</evidence>
<feature type="compositionally biased region" description="Acidic residues" evidence="6">
    <location>
        <begin position="436"/>
        <end position="445"/>
    </location>
</feature>
<organism evidence="9 10">
    <name type="scientific">Polychaeton citri CBS 116435</name>
    <dbReference type="NCBI Taxonomy" id="1314669"/>
    <lineage>
        <taxon>Eukaryota</taxon>
        <taxon>Fungi</taxon>
        <taxon>Dikarya</taxon>
        <taxon>Ascomycota</taxon>
        <taxon>Pezizomycotina</taxon>
        <taxon>Dothideomycetes</taxon>
        <taxon>Dothideomycetidae</taxon>
        <taxon>Capnodiales</taxon>
        <taxon>Capnodiaceae</taxon>
        <taxon>Polychaeton</taxon>
    </lineage>
</organism>
<dbReference type="InterPro" id="IPR036236">
    <property type="entry name" value="Znf_C2H2_sf"/>
</dbReference>
<dbReference type="PANTHER" id="PTHR44029:SF1">
    <property type="entry name" value="DNAJ HOMOLOG SUBFAMILY C MEMBER 21"/>
    <property type="match status" value="1"/>
</dbReference>
<feature type="coiled-coil region" evidence="5">
    <location>
        <begin position="255"/>
        <end position="282"/>
    </location>
</feature>
<dbReference type="PANTHER" id="PTHR44029">
    <property type="entry name" value="DNAJ HOMOLOG SUBFAMILY C MEMBER 21"/>
    <property type="match status" value="1"/>
</dbReference>
<feature type="region of interest" description="Disordered" evidence="6">
    <location>
        <begin position="328"/>
        <end position="509"/>
    </location>
</feature>
<keyword evidence="5" id="KW-0175">Coiled coil</keyword>
<keyword evidence="3" id="KW-0862">Zinc</keyword>
<dbReference type="GO" id="GO:0003676">
    <property type="term" value="F:nucleic acid binding"/>
    <property type="evidence" value="ECO:0007669"/>
    <property type="project" value="InterPro"/>
</dbReference>
<dbReference type="GO" id="GO:0008270">
    <property type="term" value="F:zinc ion binding"/>
    <property type="evidence" value="ECO:0007669"/>
    <property type="project" value="UniProtKB-KW"/>
</dbReference>
<dbReference type="InterPro" id="IPR003604">
    <property type="entry name" value="Matrin/U1-like-C_Znf_C2H2"/>
</dbReference>
<dbReference type="PROSITE" id="PS50157">
    <property type="entry name" value="ZINC_FINGER_C2H2_2"/>
    <property type="match status" value="2"/>
</dbReference>
<dbReference type="InterPro" id="IPR036869">
    <property type="entry name" value="J_dom_sf"/>
</dbReference>
<evidence type="ECO:0000256" key="6">
    <source>
        <dbReference type="SAM" id="MobiDB-lite"/>
    </source>
</evidence>
<dbReference type="PROSITE" id="PS50076">
    <property type="entry name" value="DNAJ_2"/>
    <property type="match status" value="1"/>
</dbReference>
<feature type="compositionally biased region" description="Acidic residues" evidence="6">
    <location>
        <begin position="404"/>
        <end position="413"/>
    </location>
</feature>
<feature type="domain" description="C2H2-type" evidence="8">
    <location>
        <begin position="512"/>
        <end position="542"/>
    </location>
</feature>
<dbReference type="Pfam" id="PF12171">
    <property type="entry name" value="zf-C2H2_jaz"/>
    <property type="match status" value="1"/>
</dbReference>
<evidence type="ECO:0000259" key="7">
    <source>
        <dbReference type="PROSITE" id="PS50076"/>
    </source>
</evidence>
<dbReference type="SUPFAM" id="SSF46565">
    <property type="entry name" value="Chaperone J-domain"/>
    <property type="match status" value="1"/>
</dbReference>
<evidence type="ECO:0000256" key="5">
    <source>
        <dbReference type="SAM" id="Coils"/>
    </source>
</evidence>